<dbReference type="GeneID" id="100908848"/>
<evidence type="ECO:0000256" key="1">
    <source>
        <dbReference type="SAM" id="MobiDB-lite"/>
    </source>
</evidence>
<dbReference type="Proteomes" id="UP000694867">
    <property type="component" value="Unplaced"/>
</dbReference>
<feature type="region of interest" description="Disordered" evidence="1">
    <location>
        <begin position="191"/>
        <end position="220"/>
    </location>
</feature>
<evidence type="ECO:0000313" key="4">
    <source>
        <dbReference type="RefSeq" id="XP_003746891.1"/>
    </source>
</evidence>
<organism evidence="3 4">
    <name type="scientific">Galendromus occidentalis</name>
    <name type="common">western predatory mite</name>
    <dbReference type="NCBI Taxonomy" id="34638"/>
    <lineage>
        <taxon>Eukaryota</taxon>
        <taxon>Metazoa</taxon>
        <taxon>Ecdysozoa</taxon>
        <taxon>Arthropoda</taxon>
        <taxon>Chelicerata</taxon>
        <taxon>Arachnida</taxon>
        <taxon>Acari</taxon>
        <taxon>Parasitiformes</taxon>
        <taxon>Mesostigmata</taxon>
        <taxon>Gamasina</taxon>
        <taxon>Phytoseioidea</taxon>
        <taxon>Phytoseiidae</taxon>
        <taxon>Typhlodrominae</taxon>
        <taxon>Galendromus</taxon>
    </lineage>
</organism>
<feature type="signal peptide" evidence="2">
    <location>
        <begin position="1"/>
        <end position="23"/>
    </location>
</feature>
<accession>A0AAJ6QX67</accession>
<reference evidence="4" key="1">
    <citation type="submission" date="2025-08" db="UniProtKB">
        <authorList>
            <consortium name="RefSeq"/>
        </authorList>
    </citation>
    <scope>IDENTIFICATION</scope>
</reference>
<feature type="chain" id="PRO_5042615913" evidence="2">
    <location>
        <begin position="24"/>
        <end position="220"/>
    </location>
</feature>
<gene>
    <name evidence="4" type="primary">LOC100908848</name>
</gene>
<dbReference type="AlphaFoldDB" id="A0AAJ6QX67"/>
<feature type="compositionally biased region" description="Basic and acidic residues" evidence="1">
    <location>
        <begin position="194"/>
        <end position="206"/>
    </location>
</feature>
<keyword evidence="2" id="KW-0732">Signal</keyword>
<evidence type="ECO:0000313" key="3">
    <source>
        <dbReference type="Proteomes" id="UP000694867"/>
    </source>
</evidence>
<proteinExistence type="predicted"/>
<keyword evidence="3" id="KW-1185">Reference proteome</keyword>
<dbReference type="KEGG" id="goe:100908848"/>
<name>A0AAJ6QX67_9ACAR</name>
<sequence>MAKLLSAVLVLEILWFSRSKCAADLRVRSGEFVKCPPSHSFEHGSLRVVSQDDVDVNAVYVKFGRPALQILRRFVSARDAQDIVDSRLLNFLDRSKPVYLVDNSMNLNGTRCDIICCRTEKGALAFEESAGFSDSCSRLEVDDGARCEVKWLERISQGVCQSQNRRDATNERWVECQASIPPLVPFRLSQQPLESHHGYGPDERDPSVNVTRDVTSAFKK</sequence>
<dbReference type="RefSeq" id="XP_003746891.1">
    <property type="nucleotide sequence ID" value="XM_003746843.2"/>
</dbReference>
<protein>
    <submittedName>
        <fullName evidence="4">Uncharacterized protein LOC100908848</fullName>
    </submittedName>
</protein>
<evidence type="ECO:0000256" key="2">
    <source>
        <dbReference type="SAM" id="SignalP"/>
    </source>
</evidence>